<dbReference type="OrthoDB" id="147801at2"/>
<dbReference type="InterPro" id="IPR012440">
    <property type="entry name" value="DUF1641"/>
</dbReference>
<dbReference type="EMBL" id="CP013862">
    <property type="protein sequence ID" value="ALX47297.1"/>
    <property type="molecule type" value="Genomic_DNA"/>
</dbReference>
<evidence type="ECO:0008006" key="3">
    <source>
        <dbReference type="Google" id="ProtNLM"/>
    </source>
</evidence>
<dbReference type="STRING" id="1472767.AOX59_00995"/>
<gene>
    <name evidence="1" type="ORF">AOX59_00995</name>
</gene>
<accession>A0A0U4E329</accession>
<dbReference type="RefSeq" id="WP_068440559.1">
    <property type="nucleotide sequence ID" value="NZ_CP013862.1"/>
</dbReference>
<dbReference type="PANTHER" id="PTHR38433">
    <property type="match status" value="1"/>
</dbReference>
<organism evidence="1 2">
    <name type="scientific">Lentibacillus amyloliquefaciens</name>
    <dbReference type="NCBI Taxonomy" id="1472767"/>
    <lineage>
        <taxon>Bacteria</taxon>
        <taxon>Bacillati</taxon>
        <taxon>Bacillota</taxon>
        <taxon>Bacilli</taxon>
        <taxon>Bacillales</taxon>
        <taxon>Bacillaceae</taxon>
        <taxon>Lentibacillus</taxon>
    </lineage>
</organism>
<proteinExistence type="predicted"/>
<dbReference type="AlphaFoldDB" id="A0A0U4E329"/>
<dbReference type="Pfam" id="PF07849">
    <property type="entry name" value="DUF1641"/>
    <property type="match status" value="1"/>
</dbReference>
<dbReference type="PANTHER" id="PTHR38433:SF1">
    <property type="entry name" value="DUF1641 DOMAIN-CONTAINING PROTEIN"/>
    <property type="match status" value="1"/>
</dbReference>
<keyword evidence="2" id="KW-1185">Reference proteome</keyword>
<dbReference type="Proteomes" id="UP000050331">
    <property type="component" value="Chromosome"/>
</dbReference>
<name>A0A0U4E329_9BACI</name>
<evidence type="ECO:0000313" key="1">
    <source>
        <dbReference type="EMBL" id="ALX47297.1"/>
    </source>
</evidence>
<protein>
    <recommendedName>
        <fullName evidence="3">DUF1641 domain-containing protein</fullName>
    </recommendedName>
</protein>
<evidence type="ECO:0000313" key="2">
    <source>
        <dbReference type="Proteomes" id="UP000050331"/>
    </source>
</evidence>
<reference evidence="1 2" key="1">
    <citation type="submission" date="2016-01" db="EMBL/GenBank/DDBJ databases">
        <title>Complete genome sequence of strain Lentibacillus amyloliquefaciens LAM0015T isolated from saline sediment.</title>
        <authorList>
            <person name="Wang J.-L."/>
            <person name="He M.-X."/>
        </authorList>
    </citation>
    <scope>NUCLEOTIDE SEQUENCE [LARGE SCALE GENOMIC DNA]</scope>
    <source>
        <strain evidence="1 2">LAM0015</strain>
    </source>
</reference>
<sequence>MAEQISRIKRMEVPEETIQEKNLDEVVKSVSENKEAILKGIDLLETLNQSGTLDMVNAFVKHREDALEHVMRELNKPEYSTILENLTNLLLMLGDMNMEDLQAFAGRLNHGVKEAAASEVSEKTSYMDLIKALKDPEINRSVTMLLQFLRGMGKD</sequence>
<dbReference type="KEGG" id="lao:AOX59_00995"/>